<dbReference type="SUPFAM" id="SSF53335">
    <property type="entry name" value="S-adenosyl-L-methionine-dependent methyltransferases"/>
    <property type="match status" value="1"/>
</dbReference>
<dbReference type="GO" id="GO:0008171">
    <property type="term" value="F:O-methyltransferase activity"/>
    <property type="evidence" value="ECO:0007669"/>
    <property type="project" value="InterPro"/>
</dbReference>
<evidence type="ECO:0000259" key="4">
    <source>
        <dbReference type="Pfam" id="PF00891"/>
    </source>
</evidence>
<proteinExistence type="predicted"/>
<dbReference type="InterPro" id="IPR001077">
    <property type="entry name" value="COMT_C"/>
</dbReference>
<evidence type="ECO:0000256" key="2">
    <source>
        <dbReference type="ARBA" id="ARBA00022679"/>
    </source>
</evidence>
<dbReference type="InterPro" id="IPR029063">
    <property type="entry name" value="SAM-dependent_MTases_sf"/>
</dbReference>
<dbReference type="Pfam" id="PF00891">
    <property type="entry name" value="Methyltransf_2"/>
    <property type="match status" value="1"/>
</dbReference>
<evidence type="ECO:0000313" key="6">
    <source>
        <dbReference type="Proteomes" id="UP001281614"/>
    </source>
</evidence>
<dbReference type="InterPro" id="IPR016461">
    <property type="entry name" value="COMT-like"/>
</dbReference>
<sequence length="416" mass="47605">MASQANGNRAAETFMRSADDLKASLADMSEDDRMRIVLRMYELLIDVESPWDTYMRLYLSEASFLQRLSLVPAVLAALETFGSLQLFEKWNDNGNKPATETELAQWVANPCDPALLRRLLRLLAANRLIKINDTGKFEPTRFFAQLADNNYKHMLHFHHTFTVPMLHHMPMFLKKTNFVNPTRSRDTMFDSAFNWEGGLFGYLEKYPEEGKGFNVVQKLSTSSQARWTSVYPCHTLLESDANLPLLVDVGGSIGQDLKPFVDKYPETAPRLYLQDLPSVIADEEACQVKGINKVAYDFFKPQPIKHARAYYMHHILHDWPDKIVLKILENQKVAMKPGYSKILIHDHVLDDSRPVHPHAASYDITMMAFGSAKERTEREWRELIDSVGLKIVKIWRSPSSVQGIIEVEFVEGTAKL</sequence>
<dbReference type="PROSITE" id="PS51683">
    <property type="entry name" value="SAM_OMT_II"/>
    <property type="match status" value="1"/>
</dbReference>
<gene>
    <name evidence="5" type="ORF">CKAH01_03728</name>
</gene>
<dbReference type="EMBL" id="VYYT01000046">
    <property type="protein sequence ID" value="KAK2774495.1"/>
    <property type="molecule type" value="Genomic_DNA"/>
</dbReference>
<protein>
    <submittedName>
        <fullName evidence="5">Sterigmatocystin 8-o-methyltransferase</fullName>
    </submittedName>
</protein>
<keyword evidence="3" id="KW-0949">S-adenosyl-L-methionine</keyword>
<evidence type="ECO:0000313" key="5">
    <source>
        <dbReference type="EMBL" id="KAK2774495.1"/>
    </source>
</evidence>
<dbReference type="SUPFAM" id="SSF46785">
    <property type="entry name" value="Winged helix' DNA-binding domain"/>
    <property type="match status" value="1"/>
</dbReference>
<dbReference type="Gene3D" id="1.10.10.10">
    <property type="entry name" value="Winged helix-like DNA-binding domain superfamily/Winged helix DNA-binding domain"/>
    <property type="match status" value="1"/>
</dbReference>
<dbReference type="InterPro" id="IPR036388">
    <property type="entry name" value="WH-like_DNA-bd_sf"/>
</dbReference>
<feature type="domain" description="O-methyltransferase C-terminal" evidence="4">
    <location>
        <begin position="187"/>
        <end position="388"/>
    </location>
</feature>
<dbReference type="AlphaFoldDB" id="A0AAD9YRI5"/>
<comment type="caution">
    <text evidence="5">The sequence shown here is derived from an EMBL/GenBank/DDBJ whole genome shotgun (WGS) entry which is preliminary data.</text>
</comment>
<dbReference type="GO" id="GO:0032259">
    <property type="term" value="P:methylation"/>
    <property type="evidence" value="ECO:0007669"/>
    <property type="project" value="UniProtKB-KW"/>
</dbReference>
<reference evidence="5" key="1">
    <citation type="submission" date="2023-02" db="EMBL/GenBank/DDBJ databases">
        <title>Colletotrichum kahawae CIFC_Que2 genome sequencing and assembly.</title>
        <authorList>
            <person name="Baroncelli R."/>
        </authorList>
    </citation>
    <scope>NUCLEOTIDE SEQUENCE</scope>
    <source>
        <strain evidence="5">CIFC_Que2</strain>
    </source>
</reference>
<keyword evidence="6" id="KW-1185">Reference proteome</keyword>
<accession>A0AAD9YRI5</accession>
<organism evidence="5 6">
    <name type="scientific">Colletotrichum kahawae</name>
    <name type="common">Coffee berry disease fungus</name>
    <dbReference type="NCBI Taxonomy" id="34407"/>
    <lineage>
        <taxon>Eukaryota</taxon>
        <taxon>Fungi</taxon>
        <taxon>Dikarya</taxon>
        <taxon>Ascomycota</taxon>
        <taxon>Pezizomycotina</taxon>
        <taxon>Sordariomycetes</taxon>
        <taxon>Hypocreomycetidae</taxon>
        <taxon>Glomerellales</taxon>
        <taxon>Glomerellaceae</taxon>
        <taxon>Colletotrichum</taxon>
        <taxon>Colletotrichum gloeosporioides species complex</taxon>
    </lineage>
</organism>
<name>A0AAD9YRI5_COLKA</name>
<evidence type="ECO:0000256" key="1">
    <source>
        <dbReference type="ARBA" id="ARBA00022603"/>
    </source>
</evidence>
<dbReference type="Gene3D" id="3.40.50.150">
    <property type="entry name" value="Vaccinia Virus protein VP39"/>
    <property type="match status" value="1"/>
</dbReference>
<dbReference type="PANTHER" id="PTHR43712:SF17">
    <property type="entry name" value="O-METHYLTRANSFERASE"/>
    <property type="match status" value="1"/>
</dbReference>
<dbReference type="PANTHER" id="PTHR43712">
    <property type="entry name" value="PUTATIVE (AFU_ORTHOLOGUE AFUA_4G14580)-RELATED"/>
    <property type="match status" value="1"/>
</dbReference>
<dbReference type="InterPro" id="IPR036390">
    <property type="entry name" value="WH_DNA-bd_sf"/>
</dbReference>
<evidence type="ECO:0000256" key="3">
    <source>
        <dbReference type="ARBA" id="ARBA00022691"/>
    </source>
</evidence>
<keyword evidence="1" id="KW-0489">Methyltransferase</keyword>
<dbReference type="Proteomes" id="UP001281614">
    <property type="component" value="Unassembled WGS sequence"/>
</dbReference>
<keyword evidence="2" id="KW-0808">Transferase</keyword>